<feature type="region of interest" description="Disordered" evidence="1">
    <location>
        <begin position="367"/>
        <end position="394"/>
    </location>
</feature>
<dbReference type="RefSeq" id="XP_014565335.1">
    <property type="nucleotide sequence ID" value="XM_014709849.1"/>
</dbReference>
<proteinExistence type="predicted"/>
<dbReference type="InterPro" id="IPR052626">
    <property type="entry name" value="SWT1_Regulator"/>
</dbReference>
<dbReference type="PANTHER" id="PTHR16161:SF0">
    <property type="entry name" value="TRANSCRIPTIONAL PROTEIN SWT1"/>
    <property type="match status" value="1"/>
</dbReference>
<dbReference type="InterPro" id="IPR029060">
    <property type="entry name" value="PIN-like_dom_sf"/>
</dbReference>
<dbReference type="PANTHER" id="PTHR16161">
    <property type="entry name" value="TRANSCRIPTIONAL PROTEIN SWT1"/>
    <property type="match status" value="1"/>
</dbReference>
<dbReference type="EMBL" id="BABT02000110">
    <property type="protein sequence ID" value="GAA97046.1"/>
    <property type="molecule type" value="Genomic_DNA"/>
</dbReference>
<reference evidence="3 4" key="1">
    <citation type="journal article" date="2011" name="J. Gen. Appl. Microbiol.">
        <title>Draft genome sequencing of the enigmatic basidiomycete Mixia osmundae.</title>
        <authorList>
            <person name="Nishida H."/>
            <person name="Nagatsuka Y."/>
            <person name="Sugiyama J."/>
        </authorList>
    </citation>
    <scope>NUCLEOTIDE SEQUENCE [LARGE SCALE GENOMIC DNA]</scope>
    <source>
        <strain evidence="4">CBS 9802 / IAM 14324 / JCM 22182 / KY 12970</strain>
    </source>
</reference>
<feature type="domain" description="PIN" evidence="2">
    <location>
        <begin position="72"/>
        <end position="225"/>
    </location>
</feature>
<reference evidence="3 4" key="2">
    <citation type="journal article" date="2012" name="Open Biol.">
        <title>Characteristics of nucleosomes and linker DNA regions on the genome of the basidiomycete Mixia osmundae revealed by mono- and dinucleosome mapping.</title>
        <authorList>
            <person name="Nishida H."/>
            <person name="Kondo S."/>
            <person name="Matsumoto T."/>
            <person name="Suzuki Y."/>
            <person name="Yoshikawa H."/>
            <person name="Taylor T.D."/>
            <person name="Sugiyama J."/>
        </authorList>
    </citation>
    <scope>NUCLEOTIDE SEQUENCE [LARGE SCALE GENOMIC DNA]</scope>
    <source>
        <strain evidence="4">CBS 9802 / IAM 14324 / JCM 22182 / KY 12970</strain>
    </source>
</reference>
<evidence type="ECO:0000256" key="1">
    <source>
        <dbReference type="SAM" id="MobiDB-lite"/>
    </source>
</evidence>
<dbReference type="Proteomes" id="UP000009131">
    <property type="component" value="Unassembled WGS sequence"/>
</dbReference>
<dbReference type="SUPFAM" id="SSF88723">
    <property type="entry name" value="PIN domain-like"/>
    <property type="match status" value="1"/>
</dbReference>
<dbReference type="Pfam" id="PF13638">
    <property type="entry name" value="PIN_4"/>
    <property type="match status" value="1"/>
</dbReference>
<dbReference type="GO" id="GO:0004540">
    <property type="term" value="F:RNA nuclease activity"/>
    <property type="evidence" value="ECO:0007669"/>
    <property type="project" value="UniProtKB-ARBA"/>
</dbReference>
<dbReference type="InterPro" id="IPR002716">
    <property type="entry name" value="PIN_dom"/>
</dbReference>
<dbReference type="SMART" id="SM00670">
    <property type="entry name" value="PINc"/>
    <property type="match status" value="1"/>
</dbReference>
<protein>
    <recommendedName>
        <fullName evidence="2">PIN domain-containing protein</fullName>
    </recommendedName>
</protein>
<feature type="compositionally biased region" description="Polar residues" evidence="1">
    <location>
        <begin position="367"/>
        <end position="380"/>
    </location>
</feature>
<dbReference type="InParanoid" id="G7E2I6"/>
<name>G7E2I6_MIXOS</name>
<dbReference type="HOGENOM" id="CLU_562693_0_0_1"/>
<dbReference type="GO" id="GO:0005634">
    <property type="term" value="C:nucleus"/>
    <property type="evidence" value="ECO:0007669"/>
    <property type="project" value="TreeGrafter"/>
</dbReference>
<sequence>MQAEVAHSHVQYALWQGHGDDDDDDVEMQDDTVEYPSLQLAQHMHAHRSPSPATPQSAHARAMQRTQDWGKLVIVLDTNILIDSLDLVARTVVSYSRPAQTSLASSAATASPTLFAPHPVTFIVPSIVVNELDGLSKGCQSTRTGDHANTVALAAREATTWLASVTRELTQSTGLLQIQSKGDVPPRSALHTTPDDVILDCALHCRAQRPDLPVLLMTNDENLALKAQTESIRVLKTNGRARVRSPEGLVASAELLARSSTNTISPEHSPSLSNNISQLSASDAVSLIMNQISDFIAHKLAWPVSYHISHSSDFDASDLAYTLGNRGRNGARTLTMHDWHDWDCLRVLELIVRYWFLTFEAVLAAPSQKTSNTPESTRSRWATPRRSGATRARADQIKDRLERVRRQMEAWMVGSADPFNWSQSPWLTFLGDVAVLLDADWLNEPAEERDRPISMDDDVGTWPGRHAGQAMLEEWKSIIRAKIAA</sequence>
<dbReference type="eggNOG" id="KOG2162">
    <property type="taxonomic scope" value="Eukaryota"/>
</dbReference>
<comment type="caution">
    <text evidence="3">The sequence shown here is derived from an EMBL/GenBank/DDBJ whole genome shotgun (WGS) entry which is preliminary data.</text>
</comment>
<keyword evidence="4" id="KW-1185">Reference proteome</keyword>
<evidence type="ECO:0000313" key="3">
    <source>
        <dbReference type="EMBL" id="GAA97046.1"/>
    </source>
</evidence>
<evidence type="ECO:0000259" key="2">
    <source>
        <dbReference type="SMART" id="SM00670"/>
    </source>
</evidence>
<organism evidence="3 4">
    <name type="scientific">Mixia osmundae (strain CBS 9802 / IAM 14324 / JCM 22182 / KY 12970)</name>
    <dbReference type="NCBI Taxonomy" id="764103"/>
    <lineage>
        <taxon>Eukaryota</taxon>
        <taxon>Fungi</taxon>
        <taxon>Dikarya</taxon>
        <taxon>Basidiomycota</taxon>
        <taxon>Pucciniomycotina</taxon>
        <taxon>Mixiomycetes</taxon>
        <taxon>Mixiales</taxon>
        <taxon>Mixiaceae</taxon>
        <taxon>Mixia</taxon>
    </lineage>
</organism>
<dbReference type="OrthoDB" id="2017974at2759"/>
<dbReference type="Gene3D" id="3.40.50.1010">
    <property type="entry name" value="5'-nuclease"/>
    <property type="match status" value="1"/>
</dbReference>
<gene>
    <name evidence="3" type="primary">Mo03721</name>
    <name evidence="3" type="ORF">E5Q_03721</name>
</gene>
<accession>G7E2I6</accession>
<dbReference type="AlphaFoldDB" id="G7E2I6"/>
<dbReference type="STRING" id="764103.G7E2I6"/>
<evidence type="ECO:0000313" key="4">
    <source>
        <dbReference type="Proteomes" id="UP000009131"/>
    </source>
</evidence>